<dbReference type="OrthoDB" id="179737at2"/>
<keyword evidence="3" id="KW-1185">Reference proteome</keyword>
<protein>
    <submittedName>
        <fullName evidence="2">Uncharacterized protein</fullName>
    </submittedName>
</protein>
<feature type="compositionally biased region" description="Pro residues" evidence="1">
    <location>
        <begin position="330"/>
        <end position="341"/>
    </location>
</feature>
<feature type="region of interest" description="Disordered" evidence="1">
    <location>
        <begin position="617"/>
        <end position="659"/>
    </location>
</feature>
<evidence type="ECO:0000313" key="3">
    <source>
        <dbReference type="Proteomes" id="UP000078486"/>
    </source>
</evidence>
<feature type="compositionally biased region" description="Acidic residues" evidence="1">
    <location>
        <begin position="342"/>
        <end position="354"/>
    </location>
</feature>
<dbReference type="EMBL" id="LRRQ01000032">
    <property type="protein sequence ID" value="OAM91252.1"/>
    <property type="molecule type" value="Genomic_DNA"/>
</dbReference>
<proteinExistence type="predicted"/>
<feature type="compositionally biased region" description="Basic and acidic residues" evidence="1">
    <location>
        <begin position="355"/>
        <end position="377"/>
    </location>
</feature>
<evidence type="ECO:0000256" key="1">
    <source>
        <dbReference type="SAM" id="MobiDB-lite"/>
    </source>
</evidence>
<sequence length="839" mass="88965">MRLFRTAFRLICLFTIILPPALSFAQTFSRILPVDFYRDTDSRDLKGLATRSDGRLVAGPVLSDLEGPAFADLLWCLEPTPDPAKWLVGTGPDGKIFELTLDLDSAPKPQLKTATLFATLPDSPQVFALRRLPDGSVLAATSPNGRLVLLAPDGTLAALATLPADSLLDLLVVPSTATPAAGPRGPLAGLAALVATGNPGRVYEIDLPTFAASGTDDKKLADETALATRGIRQLAAIRDRNARRLALLDDGTLVIGSAPKGNLYTVARSGGAPVILQENRNAEVTALLPQSGGGFHAAIVFGSGQSANRITSSRPSRTDAPSGGARAATPRPPAPPPPENPDAPDGDNQPDEPPDSSRDRDADASRPRPSSESERDAAPASTGRFPGRSVIVWFPPDGFPETLVARGNLAFYAVARRGAVLVIAGGEQGDILAHDIPARLGLTYPGSSSAQINQIVPLARPGQTPAEAAADDATPRRFLLLRNNAPGLALLDFDTAGPREATTRRLDLGSPATLGALRLDHPRALAPSGIQVEFRASQAGDETEGWGPWTAAALRPDDDGYATDTPLRGRHFQIHLRAPASAAAAQIDRATLHYLPENRRPTLTDFQIAPPNFALLPPESASGGTPPSTLGRLLSGPERDRDTDRRRATPRGTPVFPQPGMRIITWTLSDPDGDNLRSTLSLCAEDSGDWQDLAVNITDTHAQFDTTRLADGVYRTRLVVTEDAPRPAADRHTVSYATDDLVIDHTPPEITDVRVARDAATLTISVAGRDALSLLLGVEYVFNNNQSAVITQPDDGILDGRIETFTLGIPLEKVLGATTVEVRLHDASGNSSTRTVPLR</sequence>
<dbReference type="Proteomes" id="UP000078486">
    <property type="component" value="Unassembled WGS sequence"/>
</dbReference>
<organism evidence="2 3">
    <name type="scientific">Termitidicoccus mucosus</name>
    <dbReference type="NCBI Taxonomy" id="1184151"/>
    <lineage>
        <taxon>Bacteria</taxon>
        <taxon>Pseudomonadati</taxon>
        <taxon>Verrucomicrobiota</taxon>
        <taxon>Opitutia</taxon>
        <taxon>Opitutales</taxon>
        <taxon>Opitutaceae</taxon>
        <taxon>Termitidicoccus</taxon>
    </lineage>
</organism>
<feature type="compositionally biased region" description="Low complexity" evidence="1">
    <location>
        <begin position="320"/>
        <end position="329"/>
    </location>
</feature>
<dbReference type="STRING" id="1184151.AW736_04075"/>
<dbReference type="AlphaFoldDB" id="A0A178IMX8"/>
<dbReference type="SUPFAM" id="SSF63829">
    <property type="entry name" value="Calcium-dependent phosphotriesterase"/>
    <property type="match status" value="1"/>
</dbReference>
<reference evidence="2 3" key="1">
    <citation type="submission" date="2016-01" db="EMBL/GenBank/DDBJ databases">
        <title>High potential of lignocellulose degradation of a new Verrucomicrobia species.</title>
        <authorList>
            <person name="Wang Y."/>
            <person name="Shi Y."/>
            <person name="Qiu Z."/>
            <person name="Liu S."/>
            <person name="Yang H."/>
        </authorList>
    </citation>
    <scope>NUCLEOTIDE SEQUENCE [LARGE SCALE GENOMIC DNA]</scope>
    <source>
        <strain evidence="2 3">TSB47</strain>
    </source>
</reference>
<feature type="compositionally biased region" description="Basic and acidic residues" evidence="1">
    <location>
        <begin position="637"/>
        <end position="647"/>
    </location>
</feature>
<comment type="caution">
    <text evidence="2">The sequence shown here is derived from an EMBL/GenBank/DDBJ whole genome shotgun (WGS) entry which is preliminary data.</text>
</comment>
<name>A0A178IMX8_9BACT</name>
<feature type="region of interest" description="Disordered" evidence="1">
    <location>
        <begin position="306"/>
        <end position="389"/>
    </location>
</feature>
<dbReference type="RefSeq" id="WP_068768968.1">
    <property type="nucleotide sequence ID" value="NZ_CP109796.1"/>
</dbReference>
<evidence type="ECO:0000313" key="2">
    <source>
        <dbReference type="EMBL" id="OAM91252.1"/>
    </source>
</evidence>
<accession>A0A178IMX8</accession>
<gene>
    <name evidence="2" type="ORF">AW736_04075</name>
</gene>
<feature type="compositionally biased region" description="Polar residues" evidence="1">
    <location>
        <begin position="306"/>
        <end position="315"/>
    </location>
</feature>